<evidence type="ECO:0000313" key="3">
    <source>
        <dbReference type="EMBL" id="VAW64246.1"/>
    </source>
</evidence>
<dbReference type="EMBL" id="UOFG01000226">
    <property type="protein sequence ID" value="VAW64246.1"/>
    <property type="molecule type" value="Genomic_DNA"/>
</dbReference>
<protein>
    <recommendedName>
        <fullName evidence="4">Phage shock protein A</fullName>
    </recommendedName>
</protein>
<reference evidence="3" key="1">
    <citation type="submission" date="2018-06" db="EMBL/GenBank/DDBJ databases">
        <authorList>
            <person name="Zhirakovskaya E."/>
        </authorList>
    </citation>
    <scope>NUCLEOTIDE SEQUENCE</scope>
</reference>
<sequence>MALINRVSQLFKADANAVLDCIEDPELLLRQAIREMHENISARAQQLKRLQHEAEQLQANEAEIKLSVRQLDEELEVCLSSDKHDLARVVIRKKLLADKIYKNNSKKREALKNRIDDSEKCLSDHQSRLLDMQQKADILIQQNEDVDEVCITGTSILDLHVKDEDIEVALLQALKMRASS</sequence>
<name>A0A3B0Y793_9ZZZZ</name>
<accession>A0A3B0Y793</accession>
<evidence type="ECO:0000256" key="2">
    <source>
        <dbReference type="SAM" id="Coils"/>
    </source>
</evidence>
<proteinExistence type="inferred from homology"/>
<comment type="similarity">
    <text evidence="1">Belongs to the PspA/Vipp/IM30 family.</text>
</comment>
<keyword evidence="2" id="KW-0175">Coiled coil</keyword>
<dbReference type="AlphaFoldDB" id="A0A3B0Y793"/>
<dbReference type="Pfam" id="PF04012">
    <property type="entry name" value="PspA_IM30"/>
    <property type="match status" value="1"/>
</dbReference>
<dbReference type="InterPro" id="IPR007157">
    <property type="entry name" value="PspA_VIPP1"/>
</dbReference>
<feature type="coiled-coil region" evidence="2">
    <location>
        <begin position="33"/>
        <end position="74"/>
    </location>
</feature>
<organism evidence="3">
    <name type="scientific">hydrothermal vent metagenome</name>
    <dbReference type="NCBI Taxonomy" id="652676"/>
    <lineage>
        <taxon>unclassified sequences</taxon>
        <taxon>metagenomes</taxon>
        <taxon>ecological metagenomes</taxon>
    </lineage>
</organism>
<evidence type="ECO:0000256" key="1">
    <source>
        <dbReference type="ARBA" id="ARBA00043985"/>
    </source>
</evidence>
<evidence type="ECO:0008006" key="4">
    <source>
        <dbReference type="Google" id="ProtNLM"/>
    </source>
</evidence>
<gene>
    <name evidence="3" type="ORF">MNBD_GAMMA11-2424</name>
</gene>